<evidence type="ECO:0000313" key="7">
    <source>
        <dbReference type="Proteomes" id="UP000214588"/>
    </source>
</evidence>
<proteinExistence type="inferred from homology"/>
<dbReference type="InterPro" id="IPR002033">
    <property type="entry name" value="TatC"/>
</dbReference>
<dbReference type="GO" id="GO:0043953">
    <property type="term" value="P:protein transport by the Tat complex"/>
    <property type="evidence" value="ECO:0007669"/>
    <property type="project" value="UniProtKB-UniRule"/>
</dbReference>
<protein>
    <recommendedName>
        <fullName evidence="5">Sec-independent protein translocase protein TatC</fullName>
    </recommendedName>
</protein>
<keyword evidence="5" id="KW-0653">Protein transport</keyword>
<dbReference type="GO" id="GO:0009977">
    <property type="term" value="F:proton motive force dependent protein transmembrane transporter activity"/>
    <property type="evidence" value="ECO:0007669"/>
    <property type="project" value="TreeGrafter"/>
</dbReference>
<evidence type="ECO:0000313" key="6">
    <source>
        <dbReference type="EMBL" id="OWZ83956.1"/>
    </source>
</evidence>
<dbReference type="EMBL" id="NIQC01000010">
    <property type="protein sequence ID" value="OWZ83956.1"/>
    <property type="molecule type" value="Genomic_DNA"/>
</dbReference>
<dbReference type="Proteomes" id="UP000214588">
    <property type="component" value="Unassembled WGS sequence"/>
</dbReference>
<evidence type="ECO:0000256" key="2">
    <source>
        <dbReference type="ARBA" id="ARBA00022692"/>
    </source>
</evidence>
<keyword evidence="5" id="KW-0811">Translocation</keyword>
<dbReference type="PRINTS" id="PR01840">
    <property type="entry name" value="TATCFAMILY"/>
</dbReference>
<keyword evidence="3 5" id="KW-1133">Transmembrane helix</keyword>
<name>A0A226BY75_9FIRM</name>
<evidence type="ECO:0000256" key="4">
    <source>
        <dbReference type="ARBA" id="ARBA00023136"/>
    </source>
</evidence>
<gene>
    <name evidence="5 6" type="primary">tatC</name>
    <name evidence="6" type="ORF">CDO51_06110</name>
</gene>
<dbReference type="InterPro" id="IPR019820">
    <property type="entry name" value="Sec-indep_translocase_CS"/>
</dbReference>
<feature type="transmembrane region" description="Helical" evidence="5">
    <location>
        <begin position="68"/>
        <end position="93"/>
    </location>
</feature>
<dbReference type="HAMAP" id="MF_00902">
    <property type="entry name" value="TatC"/>
    <property type="match status" value="1"/>
</dbReference>
<keyword evidence="2 5" id="KW-0812">Transmembrane</keyword>
<accession>A0A226BY75</accession>
<dbReference type="Pfam" id="PF00902">
    <property type="entry name" value="TatC"/>
    <property type="match status" value="1"/>
</dbReference>
<comment type="subunit">
    <text evidence="5">Forms a complex with TatA.</text>
</comment>
<keyword evidence="7" id="KW-1185">Reference proteome</keyword>
<dbReference type="NCBIfam" id="TIGR00945">
    <property type="entry name" value="tatC"/>
    <property type="match status" value="1"/>
</dbReference>
<dbReference type="OrthoDB" id="9777044at2"/>
<dbReference type="RefSeq" id="WP_089023416.1">
    <property type="nucleotide sequence ID" value="NZ_NIQC01000010.1"/>
</dbReference>
<feature type="transmembrane region" description="Helical" evidence="5">
    <location>
        <begin position="21"/>
        <end position="39"/>
    </location>
</feature>
<keyword evidence="5" id="KW-1003">Cell membrane</keyword>
<feature type="transmembrane region" description="Helical" evidence="5">
    <location>
        <begin position="100"/>
        <end position="128"/>
    </location>
</feature>
<organism evidence="6 7">
    <name type="scientific">Natranaerobius trueperi</name>
    <dbReference type="NCBI Taxonomy" id="759412"/>
    <lineage>
        <taxon>Bacteria</taxon>
        <taxon>Bacillati</taxon>
        <taxon>Bacillota</taxon>
        <taxon>Clostridia</taxon>
        <taxon>Natranaerobiales</taxon>
        <taxon>Natranaerobiaceae</taxon>
        <taxon>Natranaerobius</taxon>
    </lineage>
</organism>
<dbReference type="GO" id="GO:0065002">
    <property type="term" value="P:intracellular protein transmembrane transport"/>
    <property type="evidence" value="ECO:0007669"/>
    <property type="project" value="TreeGrafter"/>
</dbReference>
<comment type="subcellular location">
    <subcellularLocation>
        <location evidence="5">Cell membrane</location>
        <topology evidence="5">Multi-pass membrane protein</topology>
    </subcellularLocation>
    <subcellularLocation>
        <location evidence="1">Membrane</location>
        <topology evidence="1">Multi-pass membrane protein</topology>
    </subcellularLocation>
</comment>
<keyword evidence="5" id="KW-0813">Transport</keyword>
<dbReference type="PANTHER" id="PTHR30371">
    <property type="entry name" value="SEC-INDEPENDENT PROTEIN TRANSLOCASE PROTEIN TATC"/>
    <property type="match status" value="1"/>
</dbReference>
<dbReference type="PROSITE" id="PS01218">
    <property type="entry name" value="TATC"/>
    <property type="match status" value="1"/>
</dbReference>
<dbReference type="GO" id="GO:0033281">
    <property type="term" value="C:TAT protein transport complex"/>
    <property type="evidence" value="ECO:0007669"/>
    <property type="project" value="UniProtKB-UniRule"/>
</dbReference>
<keyword evidence="4 5" id="KW-0472">Membrane</keyword>
<feature type="transmembrane region" description="Helical" evidence="5">
    <location>
        <begin position="148"/>
        <end position="174"/>
    </location>
</feature>
<comment type="function">
    <text evidence="5">Part of the twin-arginine translocation (Tat) system that transports large folded proteins containing a characteristic twin-arginine motif in their signal peptide across membranes.</text>
</comment>
<evidence type="ECO:0000256" key="3">
    <source>
        <dbReference type="ARBA" id="ARBA00022989"/>
    </source>
</evidence>
<evidence type="ECO:0000256" key="1">
    <source>
        <dbReference type="ARBA" id="ARBA00004141"/>
    </source>
</evidence>
<comment type="similarity">
    <text evidence="5">Belongs to the TatC family.</text>
</comment>
<dbReference type="PANTHER" id="PTHR30371:SF0">
    <property type="entry name" value="SEC-INDEPENDENT PROTEIN TRANSLOCASE PROTEIN TATC, CHLOROPLASTIC-RELATED"/>
    <property type="match status" value="1"/>
</dbReference>
<feature type="transmembrane region" description="Helical" evidence="5">
    <location>
        <begin position="211"/>
        <end position="232"/>
    </location>
</feature>
<reference evidence="6 7" key="1">
    <citation type="submission" date="2017-06" db="EMBL/GenBank/DDBJ databases">
        <title>Draft Genome Sequence of Natranaerobius trueperi halophilic, alkalithermophilic bacteria from soda lakes.</title>
        <authorList>
            <person name="Zhao B."/>
        </authorList>
    </citation>
    <scope>NUCLEOTIDE SEQUENCE [LARGE SCALE GENOMIC DNA]</scope>
    <source>
        <strain evidence="6 7">DSM 18760</strain>
    </source>
</reference>
<evidence type="ECO:0000256" key="5">
    <source>
        <dbReference type="HAMAP-Rule" id="MF_00902"/>
    </source>
</evidence>
<comment type="caution">
    <text evidence="6">The sequence shown here is derived from an EMBL/GenBank/DDBJ whole genome shotgun (WGS) entry which is preliminary data.</text>
</comment>
<feature type="transmembrane region" description="Helical" evidence="5">
    <location>
        <begin position="186"/>
        <end position="205"/>
    </location>
</feature>
<sequence>MTKEAGNMTFFQHIGELRQRIIWTILTLLVTMALGFTVSEQILDFLMEPAEKLHYTEPAEAFLTQLKIAIVAGIVIGSPVILYNIIAFILPALNKKEKRYLFISLPFALILFIVGVSFGYFIMLPIIYSFFIGFAREGTVKPIITLRSYVSFVLGLLIPFGLVFQLPMVSLILSQLDVINPNFLKINRKIVLFVIVLVAAFLTPPDVISQALMIVPLVLLFELSILVSSIVFKRKSK</sequence>
<dbReference type="AlphaFoldDB" id="A0A226BY75"/>